<dbReference type="InterPro" id="IPR014985">
    <property type="entry name" value="WbqC"/>
</dbReference>
<keyword evidence="3" id="KW-1185">Reference proteome</keyword>
<dbReference type="Proteomes" id="UP000653730">
    <property type="component" value="Unassembled WGS sequence"/>
</dbReference>
<feature type="transmembrane region" description="Helical" evidence="1">
    <location>
        <begin position="9"/>
        <end position="29"/>
    </location>
</feature>
<evidence type="ECO:0000313" key="3">
    <source>
        <dbReference type="Proteomes" id="UP000653730"/>
    </source>
</evidence>
<evidence type="ECO:0000313" key="2">
    <source>
        <dbReference type="EMBL" id="MBC9798482.1"/>
    </source>
</evidence>
<accession>A0A926JVS6</accession>
<organism evidence="2 3">
    <name type="scientific">Sinomicrobium weinanense</name>
    <dbReference type="NCBI Taxonomy" id="2842200"/>
    <lineage>
        <taxon>Bacteria</taxon>
        <taxon>Pseudomonadati</taxon>
        <taxon>Bacteroidota</taxon>
        <taxon>Flavobacteriia</taxon>
        <taxon>Flavobacteriales</taxon>
        <taxon>Flavobacteriaceae</taxon>
        <taxon>Sinomicrobium</taxon>
    </lineage>
</organism>
<comment type="caution">
    <text evidence="2">The sequence shown here is derived from an EMBL/GenBank/DDBJ whole genome shotgun (WGS) entry which is preliminary data.</text>
</comment>
<gene>
    <name evidence="2" type="ORF">IBL28_21120</name>
</gene>
<protein>
    <submittedName>
        <fullName evidence="2">WbqC family protein</fullName>
    </submittedName>
</protein>
<dbReference type="EMBL" id="JACVDC010000122">
    <property type="protein sequence ID" value="MBC9798482.1"/>
    <property type="molecule type" value="Genomic_DNA"/>
</dbReference>
<keyword evidence="1" id="KW-0472">Membrane</keyword>
<evidence type="ECO:0000256" key="1">
    <source>
        <dbReference type="SAM" id="Phobius"/>
    </source>
</evidence>
<name>A0A926JVS6_9FLAO</name>
<sequence length="233" mass="26995">MKIAIMQPYVFPYIGYFQLIAAVDIFVFYDDVNFIKRGWINRNRILLNGKEKLVTFPCIEASQNKLINEVAVNLKEKQYGKLKMTIEQSYKKAPHFLSVFPLIEEVLNSEVNTIARLATKSVQLFANYIGIKTSFYESSEEFNETKGLEKADRLIAIAKKMNIKHYINAIGGKELYDKKYFKNQGVQLNFLKPGIEPYYQSNEKFVPGLSIIDVLMFNDKEKVKELLTNYTLV</sequence>
<dbReference type="RefSeq" id="WP_187967598.1">
    <property type="nucleotide sequence ID" value="NZ_JACVDC010000122.1"/>
</dbReference>
<dbReference type="AlphaFoldDB" id="A0A926JVS6"/>
<proteinExistence type="predicted"/>
<dbReference type="Pfam" id="PF08889">
    <property type="entry name" value="WbqC"/>
    <property type="match status" value="1"/>
</dbReference>
<reference evidence="2 3" key="1">
    <citation type="submission" date="2020-09" db="EMBL/GenBank/DDBJ databases">
        <title>Sinomicrobium weinanense sp. nov., a halophilic bacteria isolated from saline-alkali soil.</title>
        <authorList>
            <person name="Wu P."/>
            <person name="Ren H."/>
            <person name="Mei Y."/>
            <person name="Liang Y."/>
            <person name="Chen Z."/>
        </authorList>
    </citation>
    <scope>NUCLEOTIDE SEQUENCE [LARGE SCALE GENOMIC DNA]</scope>
    <source>
        <strain evidence="2 3">FJxs</strain>
    </source>
</reference>
<keyword evidence="1" id="KW-1133">Transmembrane helix</keyword>
<keyword evidence="1" id="KW-0812">Transmembrane</keyword>